<keyword evidence="3" id="KW-1185">Reference proteome</keyword>
<keyword evidence="1" id="KW-0812">Transmembrane</keyword>
<dbReference type="RefSeq" id="WP_110521973.1">
    <property type="nucleotide sequence ID" value="NZ_FXZK01000001.1"/>
</dbReference>
<sequence length="57" mass="6277">MARFTRSIFKRFLRDQQGVTLVEYGIALMLATTVGAFSLMSLGDTVSAKIVDAGQFF</sequence>
<evidence type="ECO:0000313" key="2">
    <source>
        <dbReference type="EMBL" id="SMY06131.1"/>
    </source>
</evidence>
<protein>
    <recommendedName>
        <fullName evidence="4">Flp/Fap pilin component</fullName>
    </recommendedName>
</protein>
<dbReference type="Proteomes" id="UP000201613">
    <property type="component" value="Unassembled WGS sequence"/>
</dbReference>
<proteinExistence type="predicted"/>
<keyword evidence="1" id="KW-1133">Transmembrane helix</keyword>
<organism evidence="2 3">
    <name type="scientific">Flavimaricola marinus</name>
    <dbReference type="NCBI Taxonomy" id="1819565"/>
    <lineage>
        <taxon>Bacteria</taxon>
        <taxon>Pseudomonadati</taxon>
        <taxon>Pseudomonadota</taxon>
        <taxon>Alphaproteobacteria</taxon>
        <taxon>Rhodobacterales</taxon>
        <taxon>Paracoccaceae</taxon>
        <taxon>Flavimaricola</taxon>
    </lineage>
</organism>
<feature type="transmembrane region" description="Helical" evidence="1">
    <location>
        <begin position="21"/>
        <end position="42"/>
    </location>
</feature>
<name>A0A238L956_9RHOB</name>
<accession>A0A238L956</accession>
<dbReference type="AlphaFoldDB" id="A0A238L956"/>
<evidence type="ECO:0008006" key="4">
    <source>
        <dbReference type="Google" id="ProtNLM"/>
    </source>
</evidence>
<evidence type="ECO:0000256" key="1">
    <source>
        <dbReference type="SAM" id="Phobius"/>
    </source>
</evidence>
<gene>
    <name evidence="2" type="ORF">LOM8899_00252</name>
</gene>
<evidence type="ECO:0000313" key="3">
    <source>
        <dbReference type="Proteomes" id="UP000201613"/>
    </source>
</evidence>
<reference evidence="2 3" key="1">
    <citation type="submission" date="2017-05" db="EMBL/GenBank/DDBJ databases">
        <authorList>
            <person name="Song R."/>
            <person name="Chenine A.L."/>
            <person name="Ruprecht R.M."/>
        </authorList>
    </citation>
    <scope>NUCLEOTIDE SEQUENCE [LARGE SCALE GENOMIC DNA]</scope>
    <source>
        <strain evidence="2 3">CECT 8899</strain>
    </source>
</reference>
<keyword evidence="1" id="KW-0472">Membrane</keyword>
<dbReference type="EMBL" id="FXZK01000001">
    <property type="protein sequence ID" value="SMY06131.1"/>
    <property type="molecule type" value="Genomic_DNA"/>
</dbReference>